<reference evidence="5" key="1">
    <citation type="submission" date="2019-09" db="EMBL/GenBank/DDBJ databases">
        <authorList>
            <person name="Zhang L."/>
        </authorList>
    </citation>
    <scope>NUCLEOTIDE SEQUENCE</scope>
</reference>
<dbReference type="Pfam" id="PF20430">
    <property type="entry name" value="Eplus_motif"/>
    <property type="match status" value="1"/>
</dbReference>
<dbReference type="OMA" id="HACMIDI"/>
<dbReference type="InterPro" id="IPR046848">
    <property type="entry name" value="E_motif"/>
</dbReference>
<gene>
    <name evidence="5" type="ORF">NYM_LOCUS10026</name>
</gene>
<dbReference type="FunFam" id="1.25.40.10:FF:000366">
    <property type="entry name" value="Pentatricopeptide (PPR) repeat-containing protein"/>
    <property type="match status" value="1"/>
</dbReference>
<dbReference type="InterPro" id="IPR002885">
    <property type="entry name" value="PPR_rpt"/>
</dbReference>
<feature type="repeat" description="PPR" evidence="2">
    <location>
        <begin position="120"/>
        <end position="154"/>
    </location>
</feature>
<dbReference type="FunFam" id="1.25.40.10:FF:000031">
    <property type="entry name" value="Pentatricopeptide repeat-containing protein mitochondrial"/>
    <property type="match status" value="1"/>
</dbReference>
<feature type="repeat" description="PPR" evidence="2">
    <location>
        <begin position="830"/>
        <end position="864"/>
    </location>
</feature>
<dbReference type="SUPFAM" id="SSF48452">
    <property type="entry name" value="TPR-like"/>
    <property type="match status" value="1"/>
</dbReference>
<dbReference type="AlphaFoldDB" id="A0A5K0YXS2"/>
<protein>
    <recommendedName>
        <fullName evidence="4">DYW domain-containing protein</fullName>
    </recommendedName>
</protein>
<evidence type="ECO:0000256" key="1">
    <source>
        <dbReference type="ARBA" id="ARBA00022737"/>
    </source>
</evidence>
<dbReference type="FunFam" id="1.25.40.10:FF:000344">
    <property type="entry name" value="Pentatricopeptide repeat-containing protein"/>
    <property type="match status" value="1"/>
</dbReference>
<feature type="repeat" description="PPR" evidence="2">
    <location>
        <begin position="390"/>
        <end position="424"/>
    </location>
</feature>
<dbReference type="OrthoDB" id="185373at2759"/>
<feature type="region of interest" description="Disordered" evidence="3">
    <location>
        <begin position="61"/>
        <end position="80"/>
    </location>
</feature>
<keyword evidence="1" id="KW-0677">Repeat</keyword>
<dbReference type="InterPro" id="IPR046849">
    <property type="entry name" value="E2_motif"/>
</dbReference>
<dbReference type="EMBL" id="LR721778">
    <property type="protein sequence ID" value="VVV82916.1"/>
    <property type="molecule type" value="Genomic_DNA"/>
</dbReference>
<feature type="repeat" description="PPR" evidence="2">
    <location>
        <begin position="592"/>
        <end position="626"/>
    </location>
</feature>
<dbReference type="NCBIfam" id="TIGR00756">
    <property type="entry name" value="PPR"/>
    <property type="match status" value="6"/>
</dbReference>
<proteinExistence type="predicted"/>
<evidence type="ECO:0000256" key="2">
    <source>
        <dbReference type="PROSITE-ProRule" id="PRU00708"/>
    </source>
</evidence>
<dbReference type="Pfam" id="PF20431">
    <property type="entry name" value="E_motif"/>
    <property type="match status" value="1"/>
</dbReference>
<dbReference type="InterPro" id="IPR032867">
    <property type="entry name" value="DYW_dom"/>
</dbReference>
<dbReference type="FunFam" id="1.25.40.10:FF:000196">
    <property type="entry name" value="Pentatricopeptide repeat-containing protein At4g14850"/>
    <property type="match status" value="1"/>
</dbReference>
<dbReference type="InterPro" id="IPR046960">
    <property type="entry name" value="PPR_At4g14850-like_plant"/>
</dbReference>
<sequence length="999" mass="112182">MQYPQQVTSHQYNRFKNGGHLPRAALFTLSHKTASSSSNFRLIAFGAPRFCNAHLVVEARSSRNTDATQPSPRQTPAQKVHHVSDQTGLHQRLDFLCQHGKLEEAMEVVDSMEKSGYELEATAYNSVVSCCIWRRDLEKGDWLRKHMVRAGFDPPGVFMDNQFINLYMKCGKPSSARQLFDEMPKHNLVSWNAMIAGYCYNGRYVEALKLFREMCVMEAEHPNQLTCISVITSCGGFGDSSYCYQVHGYVIKRGFVAYGPVGNALVTMYGKQGLLEEAEAVFSNLLQRDEVSWNALISVNSWSQHCDRAIELFARMQQEGIKANEYAFGSVLKSCAATGNRTMAEQIHTLAIKTGFAAHPIVGTALLDVHAKCMNFEDVKLIFANMPERNIVSWNTVIGRCMESTRIIDGLHYFQKMCEMDVKPDDFTFTSVIKAVTEESNLKEGKQLHARAIKGGFHSDTSVGNSLITMYSNCAQVQNSFLAFNDIFEPDLISWNSMIHSYVQNDRQEEALSLFIDMRHLGIEPDEFTCVSCLAAATASEWPEMGRQLHAYIVKDAIALNAFVGSALIGMYGKHGAIRKAELVFSKIDEKDLITWNTMISAFTQNGEATKALQLFCQMKEEDVEVDNYTFASVLAGCADVTAAAQGRQVHSQILKSRLVADTAVVNALITMYSRLGCIDESAQLFAKLSDKNLLSWTAMISGYAQNGNAVEAIKLFNQMQSFNIQPTGVTFVAVLTACSHAGLTEQAEQYFDAMTTTYRIAPAYEHYACMVDILARTGRLQDAENFIMQIPYEPNAIVWKMLLSACRTYGDPERGRRSMEKIVALEPGDSAAYVLLSNIYADSGKWEDVARIRKLMKRNGVKKQPGKSWIEIQNTLHEFVAGDRSHPQVHDIHSKLHELLEEIKREGYQPQTNLIIDDEKESREHSIFYHSEKLAIALGIISLAPNTTIKIFKNLRVCEDCHTAAKLISKVVGRTIILRDTCRFHHFKDGLCSCRDFW</sequence>
<dbReference type="PROSITE" id="PS51375">
    <property type="entry name" value="PPR"/>
    <property type="match status" value="9"/>
</dbReference>
<dbReference type="Gene3D" id="1.25.40.10">
    <property type="entry name" value="Tetratricopeptide repeat domain"/>
    <property type="match status" value="6"/>
</dbReference>
<feature type="repeat" description="PPR" evidence="2">
    <location>
        <begin position="693"/>
        <end position="727"/>
    </location>
</feature>
<name>A0A5K0YXS2_9MAGN</name>
<dbReference type="GO" id="GO:0003723">
    <property type="term" value="F:RNA binding"/>
    <property type="evidence" value="ECO:0007669"/>
    <property type="project" value="InterPro"/>
</dbReference>
<feature type="repeat" description="PPR" evidence="2">
    <location>
        <begin position="187"/>
        <end position="221"/>
    </location>
</feature>
<dbReference type="GO" id="GO:0009451">
    <property type="term" value="P:RNA modification"/>
    <property type="evidence" value="ECO:0007669"/>
    <property type="project" value="InterPro"/>
</dbReference>
<dbReference type="PANTHER" id="PTHR47926">
    <property type="entry name" value="PENTATRICOPEPTIDE REPEAT-CONTAINING PROTEIN"/>
    <property type="match status" value="1"/>
</dbReference>
<dbReference type="Gramene" id="NC13G0195510.1">
    <property type="protein sequence ID" value="NC13G0195510.1:cds"/>
    <property type="gene ID" value="NC13G0195510"/>
</dbReference>
<feature type="repeat" description="PPR" evidence="2">
    <location>
        <begin position="491"/>
        <end position="525"/>
    </location>
</feature>
<dbReference type="Pfam" id="PF14432">
    <property type="entry name" value="DYW_deaminase"/>
    <property type="match status" value="1"/>
</dbReference>
<dbReference type="FunFam" id="1.25.40.10:FF:000343">
    <property type="entry name" value="Pentatricopeptide repeat-containing protein At3g58590"/>
    <property type="match status" value="1"/>
</dbReference>
<dbReference type="GO" id="GO:0008270">
    <property type="term" value="F:zinc ion binding"/>
    <property type="evidence" value="ECO:0007669"/>
    <property type="project" value="InterPro"/>
</dbReference>
<feature type="domain" description="DYW" evidence="4">
    <location>
        <begin position="908"/>
        <end position="999"/>
    </location>
</feature>
<dbReference type="InterPro" id="IPR011990">
    <property type="entry name" value="TPR-like_helical_dom_sf"/>
</dbReference>
<evidence type="ECO:0000313" key="5">
    <source>
        <dbReference type="EMBL" id="VVV82916.1"/>
    </source>
</evidence>
<dbReference type="PANTHER" id="PTHR47926:SF533">
    <property type="entry name" value="DYW DOMAIN-CONTAINING PROTEIN"/>
    <property type="match status" value="1"/>
</dbReference>
<feature type="repeat" description="PPR" evidence="2">
    <location>
        <begin position="289"/>
        <end position="323"/>
    </location>
</feature>
<accession>A0A5K0YXS2</accession>
<evidence type="ECO:0000256" key="3">
    <source>
        <dbReference type="SAM" id="MobiDB-lite"/>
    </source>
</evidence>
<evidence type="ECO:0000259" key="4">
    <source>
        <dbReference type="Pfam" id="PF14432"/>
    </source>
</evidence>
<dbReference type="Pfam" id="PF13041">
    <property type="entry name" value="PPR_2"/>
    <property type="match status" value="6"/>
</dbReference>
<feature type="compositionally biased region" description="Polar residues" evidence="3">
    <location>
        <begin position="62"/>
        <end position="77"/>
    </location>
</feature>
<feature type="repeat" description="PPR" evidence="2">
    <location>
        <begin position="85"/>
        <end position="119"/>
    </location>
</feature>
<dbReference type="FunFam" id="1.25.40.10:FF:000285">
    <property type="entry name" value="Pentatricopeptide repeat-containing protein, chloroplastic"/>
    <property type="match status" value="1"/>
</dbReference>
<dbReference type="Pfam" id="PF01535">
    <property type="entry name" value="PPR"/>
    <property type="match status" value="3"/>
</dbReference>
<organism evidence="5">
    <name type="scientific">Nymphaea colorata</name>
    <name type="common">pocket water lily</name>
    <dbReference type="NCBI Taxonomy" id="210225"/>
    <lineage>
        <taxon>Eukaryota</taxon>
        <taxon>Viridiplantae</taxon>
        <taxon>Streptophyta</taxon>
        <taxon>Embryophyta</taxon>
        <taxon>Tracheophyta</taxon>
        <taxon>Spermatophyta</taxon>
        <taxon>Magnoliopsida</taxon>
        <taxon>Nymphaeales</taxon>
        <taxon>Nymphaeaceae</taxon>
        <taxon>Nymphaea</taxon>
    </lineage>
</organism>